<evidence type="ECO:0000256" key="1">
    <source>
        <dbReference type="SAM" id="MobiDB-lite"/>
    </source>
</evidence>
<evidence type="ECO:0000313" key="3">
    <source>
        <dbReference type="Proteomes" id="UP000007266"/>
    </source>
</evidence>
<proteinExistence type="predicted"/>
<dbReference type="AlphaFoldDB" id="D2A2X2"/>
<dbReference type="HOGENOM" id="CLU_1596636_0_0_1"/>
<feature type="compositionally biased region" description="Polar residues" evidence="1">
    <location>
        <begin position="91"/>
        <end position="108"/>
    </location>
</feature>
<accession>D2A2X2</accession>
<evidence type="ECO:0000313" key="2">
    <source>
        <dbReference type="EMBL" id="EFA02233.1"/>
    </source>
</evidence>
<protein>
    <submittedName>
        <fullName evidence="2">Uncharacterized protein</fullName>
    </submittedName>
</protein>
<organism evidence="2 3">
    <name type="scientific">Tribolium castaneum</name>
    <name type="common">Red flour beetle</name>
    <dbReference type="NCBI Taxonomy" id="7070"/>
    <lineage>
        <taxon>Eukaryota</taxon>
        <taxon>Metazoa</taxon>
        <taxon>Ecdysozoa</taxon>
        <taxon>Arthropoda</taxon>
        <taxon>Hexapoda</taxon>
        <taxon>Insecta</taxon>
        <taxon>Pterygota</taxon>
        <taxon>Neoptera</taxon>
        <taxon>Endopterygota</taxon>
        <taxon>Coleoptera</taxon>
        <taxon>Polyphaga</taxon>
        <taxon>Cucujiformia</taxon>
        <taxon>Tenebrionidae</taxon>
        <taxon>Tenebrionidae incertae sedis</taxon>
        <taxon>Tribolium</taxon>
    </lineage>
</organism>
<sequence length="167" mass="18570">MFQVVDPRLGPPPNAAEFEVFLAFIGGSNCAINRNTEFNSSAGGYVQSANLSQRRVITETLNGSWPICAIRAPIYHAATWNGRWAIHKSNTPRTLSSLSRDNSKNSGNIYRRKGEKSASACTTCPIRRDFPKIQTRTKTGENQSASHVKLSRVHNVYKNYVRKSAVK</sequence>
<dbReference type="InParanoid" id="D2A2X2"/>
<dbReference type="Proteomes" id="UP000007266">
    <property type="component" value="Linkage group 4"/>
</dbReference>
<reference evidence="2 3" key="2">
    <citation type="journal article" date="2010" name="Nucleic Acids Res.">
        <title>BeetleBase in 2010: revisions to provide comprehensive genomic information for Tribolium castaneum.</title>
        <authorList>
            <person name="Kim H.S."/>
            <person name="Murphy T."/>
            <person name="Xia J."/>
            <person name="Caragea D."/>
            <person name="Park Y."/>
            <person name="Beeman R.W."/>
            <person name="Lorenzen M.D."/>
            <person name="Butcher S."/>
            <person name="Manak J.R."/>
            <person name="Brown S.J."/>
        </authorList>
    </citation>
    <scope>GENOME REANNOTATION</scope>
    <source>
        <strain evidence="2 3">Georgia GA2</strain>
    </source>
</reference>
<reference evidence="2 3" key="1">
    <citation type="journal article" date="2008" name="Nature">
        <title>The genome of the model beetle and pest Tribolium castaneum.</title>
        <authorList>
            <consortium name="Tribolium Genome Sequencing Consortium"/>
            <person name="Richards S."/>
            <person name="Gibbs R.A."/>
            <person name="Weinstock G.M."/>
            <person name="Brown S.J."/>
            <person name="Denell R."/>
            <person name="Beeman R.W."/>
            <person name="Gibbs R."/>
            <person name="Beeman R.W."/>
            <person name="Brown S.J."/>
            <person name="Bucher G."/>
            <person name="Friedrich M."/>
            <person name="Grimmelikhuijzen C.J."/>
            <person name="Klingler M."/>
            <person name="Lorenzen M."/>
            <person name="Richards S."/>
            <person name="Roth S."/>
            <person name="Schroder R."/>
            <person name="Tautz D."/>
            <person name="Zdobnov E.M."/>
            <person name="Muzny D."/>
            <person name="Gibbs R.A."/>
            <person name="Weinstock G.M."/>
            <person name="Attaway T."/>
            <person name="Bell S."/>
            <person name="Buhay C.J."/>
            <person name="Chandrabose M.N."/>
            <person name="Chavez D."/>
            <person name="Clerk-Blankenburg K.P."/>
            <person name="Cree A."/>
            <person name="Dao M."/>
            <person name="Davis C."/>
            <person name="Chacko J."/>
            <person name="Dinh H."/>
            <person name="Dugan-Rocha S."/>
            <person name="Fowler G."/>
            <person name="Garner T.T."/>
            <person name="Garnes J."/>
            <person name="Gnirke A."/>
            <person name="Hawes A."/>
            <person name="Hernandez J."/>
            <person name="Hines S."/>
            <person name="Holder M."/>
            <person name="Hume J."/>
            <person name="Jhangiani S.N."/>
            <person name="Joshi V."/>
            <person name="Khan Z.M."/>
            <person name="Jackson L."/>
            <person name="Kovar C."/>
            <person name="Kowis A."/>
            <person name="Lee S."/>
            <person name="Lewis L.R."/>
            <person name="Margolis J."/>
            <person name="Morgan M."/>
            <person name="Nazareth L.V."/>
            <person name="Nguyen N."/>
            <person name="Okwuonu G."/>
            <person name="Parker D."/>
            <person name="Richards S."/>
            <person name="Ruiz S.J."/>
            <person name="Santibanez J."/>
            <person name="Savard J."/>
            <person name="Scherer S.E."/>
            <person name="Schneider B."/>
            <person name="Sodergren E."/>
            <person name="Tautz D."/>
            <person name="Vattahil S."/>
            <person name="Villasana D."/>
            <person name="White C.S."/>
            <person name="Wright R."/>
            <person name="Park Y."/>
            <person name="Beeman R.W."/>
            <person name="Lord J."/>
            <person name="Oppert B."/>
            <person name="Lorenzen M."/>
            <person name="Brown S."/>
            <person name="Wang L."/>
            <person name="Savard J."/>
            <person name="Tautz D."/>
            <person name="Richards S."/>
            <person name="Weinstock G."/>
            <person name="Gibbs R.A."/>
            <person name="Liu Y."/>
            <person name="Worley K."/>
            <person name="Weinstock G."/>
            <person name="Elsik C.G."/>
            <person name="Reese J.T."/>
            <person name="Elhaik E."/>
            <person name="Landan G."/>
            <person name="Graur D."/>
            <person name="Arensburger P."/>
            <person name="Atkinson P."/>
            <person name="Beeman R.W."/>
            <person name="Beidler J."/>
            <person name="Brown S.J."/>
            <person name="Demuth J.P."/>
            <person name="Drury D.W."/>
            <person name="Du Y.Z."/>
            <person name="Fujiwara H."/>
            <person name="Lorenzen M."/>
            <person name="Maselli V."/>
            <person name="Osanai M."/>
            <person name="Park Y."/>
            <person name="Robertson H.M."/>
            <person name="Tu Z."/>
            <person name="Wang J.J."/>
            <person name="Wang S."/>
            <person name="Richards S."/>
            <person name="Song H."/>
            <person name="Zhang L."/>
            <person name="Sodergren E."/>
            <person name="Werner D."/>
            <person name="Stanke M."/>
            <person name="Morgenstern B."/>
            <person name="Solovyev V."/>
            <person name="Kosarev P."/>
            <person name="Brown G."/>
            <person name="Chen H.C."/>
            <person name="Ermolaeva O."/>
            <person name="Hlavina W."/>
            <person name="Kapustin Y."/>
            <person name="Kiryutin B."/>
            <person name="Kitts P."/>
            <person name="Maglott D."/>
            <person name="Pruitt K."/>
            <person name="Sapojnikov V."/>
            <person name="Souvorov A."/>
            <person name="Mackey A.J."/>
            <person name="Waterhouse R.M."/>
            <person name="Wyder S."/>
            <person name="Zdobnov E.M."/>
            <person name="Zdobnov E.M."/>
            <person name="Wyder S."/>
            <person name="Kriventseva E.V."/>
            <person name="Kadowaki T."/>
            <person name="Bork P."/>
            <person name="Aranda M."/>
            <person name="Bao R."/>
            <person name="Beermann A."/>
            <person name="Berns N."/>
            <person name="Bolognesi R."/>
            <person name="Bonneton F."/>
            <person name="Bopp D."/>
            <person name="Brown S.J."/>
            <person name="Bucher G."/>
            <person name="Butts T."/>
            <person name="Chaumot A."/>
            <person name="Denell R.E."/>
            <person name="Ferrier D.E."/>
            <person name="Friedrich M."/>
            <person name="Gordon C.M."/>
            <person name="Jindra M."/>
            <person name="Klingler M."/>
            <person name="Lan Q."/>
            <person name="Lattorff H.M."/>
            <person name="Laudet V."/>
            <person name="von Levetsow C."/>
            <person name="Liu Z."/>
            <person name="Lutz R."/>
            <person name="Lynch J.A."/>
            <person name="da Fonseca R.N."/>
            <person name="Posnien N."/>
            <person name="Reuter R."/>
            <person name="Roth S."/>
            <person name="Savard J."/>
            <person name="Schinko J.B."/>
            <person name="Schmitt C."/>
            <person name="Schoppmeier M."/>
            <person name="Schroder R."/>
            <person name="Shippy T.D."/>
            <person name="Simonnet F."/>
            <person name="Marques-Souza H."/>
            <person name="Tautz D."/>
            <person name="Tomoyasu Y."/>
            <person name="Trauner J."/>
            <person name="Van der Zee M."/>
            <person name="Vervoort M."/>
            <person name="Wittkopp N."/>
            <person name="Wimmer E.A."/>
            <person name="Yang X."/>
            <person name="Jones A.K."/>
            <person name="Sattelle D.B."/>
            <person name="Ebert P.R."/>
            <person name="Nelson D."/>
            <person name="Scott J.G."/>
            <person name="Beeman R.W."/>
            <person name="Muthukrishnan S."/>
            <person name="Kramer K.J."/>
            <person name="Arakane Y."/>
            <person name="Beeman R.W."/>
            <person name="Zhu Q."/>
            <person name="Hogenkamp D."/>
            <person name="Dixit R."/>
            <person name="Oppert B."/>
            <person name="Jiang H."/>
            <person name="Zou Z."/>
            <person name="Marshall J."/>
            <person name="Elpidina E."/>
            <person name="Vinokurov K."/>
            <person name="Oppert C."/>
            <person name="Zou Z."/>
            <person name="Evans J."/>
            <person name="Lu Z."/>
            <person name="Zhao P."/>
            <person name="Sumathipala N."/>
            <person name="Altincicek B."/>
            <person name="Vilcinskas A."/>
            <person name="Williams M."/>
            <person name="Hultmark D."/>
            <person name="Hetru C."/>
            <person name="Jiang H."/>
            <person name="Grimmelikhuijzen C.J."/>
            <person name="Hauser F."/>
            <person name="Cazzamali G."/>
            <person name="Williamson M."/>
            <person name="Park Y."/>
            <person name="Li B."/>
            <person name="Tanaka Y."/>
            <person name="Predel R."/>
            <person name="Neupert S."/>
            <person name="Schachtner J."/>
            <person name="Verleyen P."/>
            <person name="Raible F."/>
            <person name="Bork P."/>
            <person name="Friedrich M."/>
            <person name="Walden K.K."/>
            <person name="Robertson H.M."/>
            <person name="Angeli S."/>
            <person name="Foret S."/>
            <person name="Bucher G."/>
            <person name="Schuetz S."/>
            <person name="Maleszka R."/>
            <person name="Wimmer E.A."/>
            <person name="Beeman R.W."/>
            <person name="Lorenzen M."/>
            <person name="Tomoyasu Y."/>
            <person name="Miller S.C."/>
            <person name="Grossmann D."/>
            <person name="Bucher G."/>
        </authorList>
    </citation>
    <scope>NUCLEOTIDE SEQUENCE [LARGE SCALE GENOMIC DNA]</scope>
    <source>
        <strain evidence="2 3">Georgia GA2</strain>
    </source>
</reference>
<keyword evidence="3" id="KW-1185">Reference proteome</keyword>
<name>D2A2X2_TRICA</name>
<feature type="region of interest" description="Disordered" evidence="1">
    <location>
        <begin position="91"/>
        <end position="114"/>
    </location>
</feature>
<gene>
    <name evidence="2" type="primary">GLEAN_07895</name>
    <name evidence="2" type="ORF">TcasGA2_TC007895</name>
</gene>
<dbReference type="EMBL" id="KQ971338">
    <property type="protein sequence ID" value="EFA02233.1"/>
    <property type="molecule type" value="Genomic_DNA"/>
</dbReference>